<dbReference type="Proteomes" id="UP000008721">
    <property type="component" value="Chromosome"/>
</dbReference>
<organism evidence="1 2">
    <name type="scientific">Sulfuricurvum kujiense (strain ATCC BAA-921 / DSM 16994 / JCM 11577 / YK-1)</name>
    <dbReference type="NCBI Taxonomy" id="709032"/>
    <lineage>
        <taxon>Bacteria</taxon>
        <taxon>Pseudomonadati</taxon>
        <taxon>Campylobacterota</taxon>
        <taxon>Epsilonproteobacteria</taxon>
        <taxon>Campylobacterales</taxon>
        <taxon>Sulfurimonadaceae</taxon>
        <taxon>Sulfuricurvum</taxon>
    </lineage>
</organism>
<proteinExistence type="predicted"/>
<evidence type="ECO:0000313" key="1">
    <source>
        <dbReference type="EMBL" id="ADR34207.1"/>
    </source>
</evidence>
<dbReference type="AlphaFoldDB" id="E4TZV0"/>
<dbReference type="STRING" id="709032.Sulku_1545"/>
<gene>
    <name evidence="1" type="ordered locus">Sulku_1545</name>
</gene>
<protein>
    <submittedName>
        <fullName evidence="1">Uncharacterized protein</fullName>
    </submittedName>
</protein>
<dbReference type="KEGG" id="sku:Sulku_1545"/>
<dbReference type="OrthoDB" id="9856159at2"/>
<accession>E4TZV0</accession>
<keyword evidence="2" id="KW-1185">Reference proteome</keyword>
<reference evidence="1 2" key="1">
    <citation type="journal article" date="2012" name="Stand. Genomic Sci.">
        <title>Complete genome sequence of the sulfur compounds oxidizing chemolithoautotroph Sulfuricurvum kujiense type strain (YK-1(T)).</title>
        <authorList>
            <person name="Han C."/>
            <person name="Kotsyurbenko O."/>
            <person name="Chertkov O."/>
            <person name="Held B."/>
            <person name="Lapidus A."/>
            <person name="Nolan M."/>
            <person name="Lucas S."/>
            <person name="Hammon N."/>
            <person name="Deshpande S."/>
            <person name="Cheng J.F."/>
            <person name="Tapia R."/>
            <person name="Goodwin L.A."/>
            <person name="Pitluck S."/>
            <person name="Liolios K."/>
            <person name="Pagani I."/>
            <person name="Ivanova N."/>
            <person name="Mavromatis K."/>
            <person name="Mikhailova N."/>
            <person name="Pati A."/>
            <person name="Chen A."/>
            <person name="Palaniappan K."/>
            <person name="Land M."/>
            <person name="Hauser L."/>
            <person name="Chang Y.J."/>
            <person name="Jeffries C.D."/>
            <person name="Brambilla E.M."/>
            <person name="Rohde M."/>
            <person name="Spring S."/>
            <person name="Sikorski J."/>
            <person name="Goker M."/>
            <person name="Woyke T."/>
            <person name="Bristow J."/>
            <person name="Eisen J.A."/>
            <person name="Markowitz V."/>
            <person name="Hugenholtz P."/>
            <person name="Kyrpides N.C."/>
            <person name="Klenk H.P."/>
            <person name="Detter J.C."/>
        </authorList>
    </citation>
    <scope>NUCLEOTIDE SEQUENCE [LARGE SCALE GENOMIC DNA]</scope>
    <source>
        <strain evidence="2">ATCC BAA-921 / DSM 16994 / JCM 11577 / YK-1</strain>
    </source>
</reference>
<name>E4TZV0_SULKY</name>
<dbReference type="RefSeq" id="WP_013460404.1">
    <property type="nucleotide sequence ID" value="NC_014762.1"/>
</dbReference>
<sequence>MSENKLNVMKAIYALSDEIDYNIYEAIDIAEYARMDESVVEESIRELYDEGYLGECMTVGDDGYDTFYLNKKGRMLIGVE</sequence>
<dbReference type="EMBL" id="CP002355">
    <property type="protein sequence ID" value="ADR34207.1"/>
    <property type="molecule type" value="Genomic_DNA"/>
</dbReference>
<dbReference type="HOGENOM" id="CLU_2583225_0_0_7"/>
<evidence type="ECO:0000313" key="2">
    <source>
        <dbReference type="Proteomes" id="UP000008721"/>
    </source>
</evidence>